<dbReference type="Gene3D" id="3.50.50.60">
    <property type="entry name" value="FAD/NAD(P)-binding domain"/>
    <property type="match status" value="1"/>
</dbReference>
<evidence type="ECO:0000313" key="4">
    <source>
        <dbReference type="Proteomes" id="UP000245423"/>
    </source>
</evidence>
<dbReference type="InterPro" id="IPR052745">
    <property type="entry name" value="G3P_Oxidase/Oxidoreductase"/>
</dbReference>
<dbReference type="PANTHER" id="PTHR42720">
    <property type="entry name" value="GLYCEROL-3-PHOSPHATE DEHYDROGENASE"/>
    <property type="match status" value="1"/>
</dbReference>
<evidence type="ECO:0000313" key="3">
    <source>
        <dbReference type="EMBL" id="SHD78600.1"/>
    </source>
</evidence>
<dbReference type="Proteomes" id="UP000245423">
    <property type="component" value="Chromosome 1"/>
</dbReference>
<evidence type="ECO:0000259" key="2">
    <source>
        <dbReference type="Pfam" id="PF04324"/>
    </source>
</evidence>
<protein>
    <submittedName>
        <fullName evidence="3">FAD dependent oxidoreductase</fullName>
    </submittedName>
</protein>
<dbReference type="Pfam" id="PF04324">
    <property type="entry name" value="Fer2_BFD"/>
    <property type="match status" value="1"/>
</dbReference>
<dbReference type="RefSeq" id="WP_109840741.1">
    <property type="nucleotide sequence ID" value="NZ_LT669839.1"/>
</dbReference>
<dbReference type="SUPFAM" id="SSF54373">
    <property type="entry name" value="FAD-linked reductases, C-terminal domain"/>
    <property type="match status" value="1"/>
</dbReference>
<dbReference type="AlphaFoldDB" id="A0A1M4PSY4"/>
<dbReference type="InterPro" id="IPR007419">
    <property type="entry name" value="BFD-like_2Fe2S-bd_dom"/>
</dbReference>
<dbReference type="SUPFAM" id="SSF51905">
    <property type="entry name" value="FAD/NAD(P)-binding domain"/>
    <property type="match status" value="1"/>
</dbReference>
<keyword evidence="4" id="KW-1185">Reference proteome</keyword>
<dbReference type="EMBL" id="LT669839">
    <property type="protein sequence ID" value="SHD78600.1"/>
    <property type="molecule type" value="Genomic_DNA"/>
</dbReference>
<sequence length="478" mass="52426">MYDVIIIGAGIIGNFIARELSKYELDILLMDKENDISNGATKANTAIIHAGFDALNGSKMAYFNVRGNPMFDQVCDELGVPFKRIGSLVLAFDDTDLKTLKVLYNRGLKSGVPKMEILNRDQVEKMEPNISHNVQGALYTKTAGIIGPWELAIALGENAIENGVELSLNTEALNIDKTSNGYNVFTNKGKTEGRIVINCAGIYADKLNNMVSHNKFRIIPKKGQYYLMDKTVGNIVNTVIFQCPTEKGKGIVVTPTVHGNLIIGPDSEIIEEKEDTKTDSHRLKFVAKVASKSLPNIPFDKVITTFAGIRAEPETGDFIIGEPEDAPGFINVAGIKSPGLSASPAIAEYVVNMVGEINNGLVKKDNYNPNRKKIIRFNQLSNEEKNELIKIDPRYGKVICRCETITEGEIIDAIHRKAGATTVDGVKRRARPGSGRCQGGFCTGMPRVMEILAREQGKDIEEIVKDSLDSYILTGKTK</sequence>
<dbReference type="Gene3D" id="1.10.10.1100">
    <property type="entry name" value="BFD-like [2Fe-2S]-binding domain"/>
    <property type="match status" value="1"/>
</dbReference>
<name>A0A1M4PSY4_9FIRM</name>
<dbReference type="Pfam" id="PF01266">
    <property type="entry name" value="DAO"/>
    <property type="match status" value="1"/>
</dbReference>
<accession>A0A1M4PSY4</accession>
<dbReference type="InterPro" id="IPR041854">
    <property type="entry name" value="BFD-like_2Fe2S-bd_dom_sf"/>
</dbReference>
<dbReference type="InterPro" id="IPR036188">
    <property type="entry name" value="FAD/NAD-bd_sf"/>
</dbReference>
<evidence type="ECO:0000259" key="1">
    <source>
        <dbReference type="Pfam" id="PF01266"/>
    </source>
</evidence>
<dbReference type="InterPro" id="IPR006076">
    <property type="entry name" value="FAD-dep_OxRdtase"/>
</dbReference>
<feature type="domain" description="BFD-like [2Fe-2S]-binding" evidence="2">
    <location>
        <begin position="398"/>
        <end position="453"/>
    </location>
</feature>
<organism evidence="3 4">
    <name type="scientific">[Clostridium] ultunense Esp</name>
    <dbReference type="NCBI Taxonomy" id="1288971"/>
    <lineage>
        <taxon>Bacteria</taxon>
        <taxon>Bacillati</taxon>
        <taxon>Bacillota</taxon>
        <taxon>Tissierellia</taxon>
        <taxon>Tissierellales</taxon>
        <taxon>Tepidimicrobiaceae</taxon>
        <taxon>Schnuerera</taxon>
    </lineage>
</organism>
<dbReference type="PANTHER" id="PTHR42720:SF1">
    <property type="entry name" value="GLYCEROL 3-PHOSPHATE OXIDASE"/>
    <property type="match status" value="1"/>
</dbReference>
<reference evidence="3 4" key="1">
    <citation type="submission" date="2016-11" db="EMBL/GenBank/DDBJ databases">
        <authorList>
            <person name="Manzoor S."/>
        </authorList>
    </citation>
    <scope>NUCLEOTIDE SEQUENCE [LARGE SCALE GENOMIC DNA]</scope>
    <source>
        <strain evidence="3">Clostridium ultunense strain Esp</strain>
    </source>
</reference>
<gene>
    <name evidence="3" type="ORF">CUESP1_3275</name>
</gene>
<feature type="domain" description="FAD dependent oxidoreductase" evidence="1">
    <location>
        <begin position="3"/>
        <end position="352"/>
    </location>
</feature>
<dbReference type="OrthoDB" id="9801699at2"/>
<dbReference type="Gene3D" id="3.30.9.10">
    <property type="entry name" value="D-Amino Acid Oxidase, subunit A, domain 2"/>
    <property type="match status" value="1"/>
</dbReference>
<dbReference type="CDD" id="cd19946">
    <property type="entry name" value="GlpA-like_Fer2_BFD-like"/>
    <property type="match status" value="1"/>
</dbReference>
<proteinExistence type="predicted"/>